<evidence type="ECO:0000313" key="2">
    <source>
        <dbReference type="EMBL" id="ACB94254.1"/>
    </source>
</evidence>
<keyword evidence="3" id="KW-1185">Reference proteome</keyword>
<reference evidence="3" key="1">
    <citation type="submission" date="2008-03" db="EMBL/GenBank/DDBJ databases">
        <title>Complete sequence of chromosome of Beijerinckia indica subsp. indica ATCC 9039.</title>
        <authorList>
            <consortium name="US DOE Joint Genome Institute"/>
            <person name="Copeland A."/>
            <person name="Lucas S."/>
            <person name="Lapidus A."/>
            <person name="Glavina del Rio T."/>
            <person name="Dalin E."/>
            <person name="Tice H."/>
            <person name="Bruce D."/>
            <person name="Goodwin L."/>
            <person name="Pitluck S."/>
            <person name="LaButti K."/>
            <person name="Schmutz J."/>
            <person name="Larimer F."/>
            <person name="Land M."/>
            <person name="Hauser L."/>
            <person name="Kyrpides N."/>
            <person name="Mikhailova N."/>
            <person name="Dunfield P.F."/>
            <person name="Dedysh S.N."/>
            <person name="Liesack W."/>
            <person name="Saw J.H."/>
            <person name="Alam M."/>
            <person name="Chen Y."/>
            <person name="Murrell J.C."/>
            <person name="Richardson P."/>
        </authorList>
    </citation>
    <scope>NUCLEOTIDE SEQUENCE [LARGE SCALE GENOMIC DNA]</scope>
    <source>
        <strain evidence="3">ATCC 9039 / DSM 1715 / NCIMB 8712</strain>
    </source>
</reference>
<sequence length="148" mass="17415">MDGCWFDLPPVMIKLEERVFLAAFERLLMPDLEKPLHPSQDKTNTIRKDENAEHRERRLELLIDRLPPRLRQVIRGLRQPGRPWRRRTAGVLFICGGFLAILPILGLWMLPLGLLLLAEDIPLLARGCDRALDWIERYRPHWLNDKKP</sequence>
<dbReference type="HOGENOM" id="CLU_145985_0_0_5"/>
<feature type="transmembrane region" description="Helical" evidence="1">
    <location>
        <begin position="88"/>
        <end position="110"/>
    </location>
</feature>
<keyword evidence="1" id="KW-0812">Transmembrane</keyword>
<gene>
    <name evidence="2" type="ordered locus">Bind_0603</name>
</gene>
<proteinExistence type="predicted"/>
<evidence type="ECO:0008006" key="4">
    <source>
        <dbReference type="Google" id="ProtNLM"/>
    </source>
</evidence>
<protein>
    <recommendedName>
        <fullName evidence="4">Transmembrane protein</fullName>
    </recommendedName>
</protein>
<reference evidence="2 3" key="2">
    <citation type="journal article" date="2010" name="J. Bacteriol.">
        <title>Complete genome sequence of Beijerinckia indica subsp. indica.</title>
        <authorList>
            <person name="Tamas I."/>
            <person name="Dedysh S.N."/>
            <person name="Liesack W."/>
            <person name="Stott M.B."/>
            <person name="Alam M."/>
            <person name="Murrell J.C."/>
            <person name="Dunfield P.F."/>
        </authorList>
    </citation>
    <scope>NUCLEOTIDE SEQUENCE [LARGE SCALE GENOMIC DNA]</scope>
    <source>
        <strain evidence="3">ATCC 9039 / DSM 1715 / NCIMB 8712</strain>
    </source>
</reference>
<organism evidence="2 3">
    <name type="scientific">Beijerinckia indica subsp. indica (strain ATCC 9039 / DSM 1715 / NCIMB 8712)</name>
    <dbReference type="NCBI Taxonomy" id="395963"/>
    <lineage>
        <taxon>Bacteria</taxon>
        <taxon>Pseudomonadati</taxon>
        <taxon>Pseudomonadota</taxon>
        <taxon>Alphaproteobacteria</taxon>
        <taxon>Hyphomicrobiales</taxon>
        <taxon>Beijerinckiaceae</taxon>
        <taxon>Beijerinckia</taxon>
    </lineage>
</organism>
<name>B2IFP3_BEII9</name>
<dbReference type="eggNOG" id="ENOG5032YAU">
    <property type="taxonomic scope" value="Bacteria"/>
</dbReference>
<keyword evidence="1" id="KW-0472">Membrane</keyword>
<accession>B2IFP3</accession>
<dbReference type="EMBL" id="CP001016">
    <property type="protein sequence ID" value="ACB94254.1"/>
    <property type="molecule type" value="Genomic_DNA"/>
</dbReference>
<dbReference type="AlphaFoldDB" id="B2IFP3"/>
<evidence type="ECO:0000313" key="3">
    <source>
        <dbReference type="Proteomes" id="UP000001695"/>
    </source>
</evidence>
<dbReference type="Proteomes" id="UP000001695">
    <property type="component" value="Chromosome"/>
</dbReference>
<keyword evidence="1" id="KW-1133">Transmembrane helix</keyword>
<dbReference type="STRING" id="395963.Bind_0603"/>
<dbReference type="KEGG" id="bid:Bind_0603"/>
<evidence type="ECO:0000256" key="1">
    <source>
        <dbReference type="SAM" id="Phobius"/>
    </source>
</evidence>